<evidence type="ECO:0000313" key="2">
    <source>
        <dbReference type="EMBL" id="EXU98784.1"/>
    </source>
</evidence>
<dbReference type="AlphaFoldDB" id="A0A014QWU6"/>
<evidence type="ECO:0000256" key="1">
    <source>
        <dbReference type="SAM" id="MobiDB-lite"/>
    </source>
</evidence>
<feature type="region of interest" description="Disordered" evidence="1">
    <location>
        <begin position="1"/>
        <end position="23"/>
    </location>
</feature>
<dbReference type="EMBL" id="JELW01000023">
    <property type="protein sequence ID" value="EXU98784.1"/>
    <property type="molecule type" value="Genomic_DNA"/>
</dbReference>
<proteinExistence type="predicted"/>
<feature type="region of interest" description="Disordered" evidence="1">
    <location>
        <begin position="83"/>
        <end position="108"/>
    </location>
</feature>
<organism evidence="2 3">
    <name type="scientific">Metarhizium robertsii</name>
    <dbReference type="NCBI Taxonomy" id="568076"/>
    <lineage>
        <taxon>Eukaryota</taxon>
        <taxon>Fungi</taxon>
        <taxon>Dikarya</taxon>
        <taxon>Ascomycota</taxon>
        <taxon>Pezizomycotina</taxon>
        <taxon>Sordariomycetes</taxon>
        <taxon>Hypocreomycetidae</taxon>
        <taxon>Hypocreales</taxon>
        <taxon>Clavicipitaceae</taxon>
        <taxon>Metarhizium</taxon>
    </lineage>
</organism>
<protein>
    <submittedName>
        <fullName evidence="2">Uncharacterized protein</fullName>
    </submittedName>
</protein>
<evidence type="ECO:0000313" key="3">
    <source>
        <dbReference type="Proteomes" id="UP000030151"/>
    </source>
</evidence>
<dbReference type="Proteomes" id="UP000030151">
    <property type="component" value="Unassembled WGS sequence"/>
</dbReference>
<comment type="caution">
    <text evidence="2">The sequence shown here is derived from an EMBL/GenBank/DDBJ whole genome shotgun (WGS) entry which is preliminary data.</text>
</comment>
<gene>
    <name evidence="2" type="ORF">X797_008021</name>
</gene>
<sequence>MKRTLKLVGSSLPQSCGPWHSPMPTVPPDNPIKASSFKDNQTAAALTKVQRSLISIGLGFGEPHAFSFNAHAGCRGSPTPRLPFPFLPPYGQGQQGETCSIEIPTDRE</sequence>
<reference evidence="2 3" key="1">
    <citation type="submission" date="2014-02" db="EMBL/GenBank/DDBJ databases">
        <title>The genome sequence of the entomopathogenic fungus Metarhizium robertsii ARSEF 2575.</title>
        <authorList>
            <person name="Giuliano Garisto Donzelli B."/>
            <person name="Roe B.A."/>
            <person name="Macmil S.L."/>
            <person name="Krasnoff S.B."/>
            <person name="Gibson D.M."/>
        </authorList>
    </citation>
    <scope>NUCLEOTIDE SEQUENCE [LARGE SCALE GENOMIC DNA]</scope>
    <source>
        <strain evidence="2 3">ARSEF 2575</strain>
    </source>
</reference>
<name>A0A014QWU6_9HYPO</name>
<accession>A0A014QWU6</accession>
<dbReference type="HOGENOM" id="CLU_2197574_0_0_1"/>